<dbReference type="InterPro" id="IPR011990">
    <property type="entry name" value="TPR-like_helical_dom_sf"/>
</dbReference>
<evidence type="ECO:0000256" key="1">
    <source>
        <dbReference type="SAM" id="MobiDB-lite"/>
    </source>
</evidence>
<dbReference type="STRING" id="1408157.A0A1J7JRF5"/>
<name>A0A1J7JRF5_9PEZI</name>
<dbReference type="AlphaFoldDB" id="A0A1J7JRF5"/>
<evidence type="ECO:0008006" key="4">
    <source>
        <dbReference type="Google" id="ProtNLM"/>
    </source>
</evidence>
<evidence type="ECO:0000313" key="3">
    <source>
        <dbReference type="Proteomes" id="UP000182658"/>
    </source>
</evidence>
<dbReference type="SUPFAM" id="SSF48452">
    <property type="entry name" value="TPR-like"/>
    <property type="match status" value="1"/>
</dbReference>
<organism evidence="2 3">
    <name type="scientific">Coniochaeta ligniaria NRRL 30616</name>
    <dbReference type="NCBI Taxonomy" id="1408157"/>
    <lineage>
        <taxon>Eukaryota</taxon>
        <taxon>Fungi</taxon>
        <taxon>Dikarya</taxon>
        <taxon>Ascomycota</taxon>
        <taxon>Pezizomycotina</taxon>
        <taxon>Sordariomycetes</taxon>
        <taxon>Sordariomycetidae</taxon>
        <taxon>Coniochaetales</taxon>
        <taxon>Coniochaetaceae</taxon>
        <taxon>Coniochaeta</taxon>
    </lineage>
</organism>
<dbReference type="Gene3D" id="1.25.40.10">
    <property type="entry name" value="Tetratricopeptide repeat domain"/>
    <property type="match status" value="1"/>
</dbReference>
<dbReference type="OrthoDB" id="9991317at2759"/>
<proteinExistence type="predicted"/>
<evidence type="ECO:0000313" key="2">
    <source>
        <dbReference type="EMBL" id="OIW32560.1"/>
    </source>
</evidence>
<dbReference type="EMBL" id="KV875095">
    <property type="protein sequence ID" value="OIW32560.1"/>
    <property type="molecule type" value="Genomic_DNA"/>
</dbReference>
<dbReference type="Proteomes" id="UP000182658">
    <property type="component" value="Unassembled WGS sequence"/>
</dbReference>
<reference evidence="2 3" key="1">
    <citation type="submission" date="2016-10" db="EMBL/GenBank/DDBJ databases">
        <title>Draft genome sequence of Coniochaeta ligniaria NRRL30616, a lignocellulolytic fungus for bioabatement of inhibitors in plant biomass hydrolysates.</title>
        <authorList>
            <consortium name="DOE Joint Genome Institute"/>
            <person name="Jimenez D.J."/>
            <person name="Hector R.E."/>
            <person name="Riley R."/>
            <person name="Sun H."/>
            <person name="Grigoriev I.V."/>
            <person name="Van Elsas J.D."/>
            <person name="Nichols N.N."/>
        </authorList>
    </citation>
    <scope>NUCLEOTIDE SEQUENCE [LARGE SCALE GENOMIC DNA]</scope>
    <source>
        <strain evidence="2 3">NRRL 30616</strain>
    </source>
</reference>
<keyword evidence="3" id="KW-1185">Reference proteome</keyword>
<gene>
    <name evidence="2" type="ORF">CONLIGDRAFT_678948</name>
</gene>
<accession>A0A1J7JRF5</accession>
<dbReference type="InParanoid" id="A0A1J7JRF5"/>
<sequence length="417" mass="45350">MEALDESIQATEQSLEATLPDDPRQPAACTHDEQTVAATLADHPERATRQNNLATSLMRRYEWIGVLDDLNRAIEAGETAVRIAPHDHPDRPSFLATLGNCIGFLFFRTGSIEDLNRAIEPLQKAVDTMPEAYPARATILAMFSSVLGSRAKETKSLDDLDRTIDILDKAIDVTPQASPEWASRVGDLSTWLQIRGDHTGSMEDIDGGIQCVSGLGSNGAAAALSADKDPYDALQLMESGRGIISGQLMDLRVDLSRLKDEHPELSTQFTSLRDELDVPASDASVQHLGDRKAREIQEPRRREAAAELGDVTASIRDQPGFHDFLLPPPRAELMSAAGANPIVAVNLSNHRSDAFLIEKDRIRGYLRLEQGASVRPKATSGGTAEKADGTRTLDVCLSLLDSVHLDEFVLCMSVVVP</sequence>
<protein>
    <recommendedName>
        <fullName evidence="4">Tetratricopeptide repeat protein</fullName>
    </recommendedName>
</protein>
<feature type="region of interest" description="Disordered" evidence="1">
    <location>
        <begin position="1"/>
        <end position="28"/>
    </location>
</feature>